<dbReference type="InterPro" id="IPR001810">
    <property type="entry name" value="F-box_dom"/>
</dbReference>
<gene>
    <name evidence="2" type="ORF">Ddye_027628</name>
</gene>
<dbReference type="CDD" id="cd09917">
    <property type="entry name" value="F-box_SF"/>
    <property type="match status" value="1"/>
</dbReference>
<dbReference type="SMART" id="SM00256">
    <property type="entry name" value="FBOX"/>
    <property type="match status" value="1"/>
</dbReference>
<accession>A0AAD9TQA5</accession>
<comment type="caution">
    <text evidence="2">The sequence shown here is derived from an EMBL/GenBank/DDBJ whole genome shotgun (WGS) entry which is preliminary data.</text>
</comment>
<name>A0AAD9TQA5_9ROSI</name>
<dbReference type="PANTHER" id="PTHR44586">
    <property type="entry name" value="F-BOX DOMAIN CONTAINING PROTEIN, EXPRESSED"/>
    <property type="match status" value="1"/>
</dbReference>
<dbReference type="EMBL" id="JANJYI010000008">
    <property type="protein sequence ID" value="KAK2639833.1"/>
    <property type="molecule type" value="Genomic_DNA"/>
</dbReference>
<dbReference type="SUPFAM" id="SSF81383">
    <property type="entry name" value="F-box domain"/>
    <property type="match status" value="1"/>
</dbReference>
<keyword evidence="3" id="KW-1185">Reference proteome</keyword>
<dbReference type="PANTHER" id="PTHR44586:SF25">
    <property type="entry name" value="(WILD MALAYSIAN BANANA) HYPOTHETICAL PROTEIN"/>
    <property type="match status" value="1"/>
</dbReference>
<dbReference type="InterPro" id="IPR036047">
    <property type="entry name" value="F-box-like_dom_sf"/>
</dbReference>
<organism evidence="2 3">
    <name type="scientific">Dipteronia dyeriana</name>
    <dbReference type="NCBI Taxonomy" id="168575"/>
    <lineage>
        <taxon>Eukaryota</taxon>
        <taxon>Viridiplantae</taxon>
        <taxon>Streptophyta</taxon>
        <taxon>Embryophyta</taxon>
        <taxon>Tracheophyta</taxon>
        <taxon>Spermatophyta</taxon>
        <taxon>Magnoliopsida</taxon>
        <taxon>eudicotyledons</taxon>
        <taxon>Gunneridae</taxon>
        <taxon>Pentapetalae</taxon>
        <taxon>rosids</taxon>
        <taxon>malvids</taxon>
        <taxon>Sapindales</taxon>
        <taxon>Sapindaceae</taxon>
        <taxon>Hippocastanoideae</taxon>
        <taxon>Acereae</taxon>
        <taxon>Dipteronia</taxon>
    </lineage>
</organism>
<evidence type="ECO:0000259" key="1">
    <source>
        <dbReference type="SMART" id="SM00256"/>
    </source>
</evidence>
<sequence length="141" mass="16358">MSFKNYPNSKIIKYRRESLHQNFPNGRSPWSNLPRDLLHKIFQKLENPSDIYQCVIVCVSWKYAASNLSHFILLPNHESVGNCVLLNKRTKGIHTVTLPELKCVSVFSSSFGWLRTIGFDWHYKVCLLNPITIEQIKLPLS</sequence>
<dbReference type="Gene3D" id="1.20.1280.50">
    <property type="match status" value="1"/>
</dbReference>
<protein>
    <recommendedName>
        <fullName evidence="1">F-box domain-containing protein</fullName>
    </recommendedName>
</protein>
<dbReference type="AlphaFoldDB" id="A0AAD9TQA5"/>
<evidence type="ECO:0000313" key="2">
    <source>
        <dbReference type="EMBL" id="KAK2639833.1"/>
    </source>
</evidence>
<reference evidence="2" key="1">
    <citation type="journal article" date="2023" name="Plant J.">
        <title>Genome sequences and population genomics provide insights into the demographic history, inbreeding, and mutation load of two 'living fossil' tree species of Dipteronia.</title>
        <authorList>
            <person name="Feng Y."/>
            <person name="Comes H.P."/>
            <person name="Chen J."/>
            <person name="Zhu S."/>
            <person name="Lu R."/>
            <person name="Zhang X."/>
            <person name="Li P."/>
            <person name="Qiu J."/>
            <person name="Olsen K.M."/>
            <person name="Qiu Y."/>
        </authorList>
    </citation>
    <scope>NUCLEOTIDE SEQUENCE</scope>
    <source>
        <strain evidence="2">KIB01</strain>
    </source>
</reference>
<feature type="domain" description="F-box" evidence="1">
    <location>
        <begin position="33"/>
        <end position="74"/>
    </location>
</feature>
<dbReference type="Proteomes" id="UP001280121">
    <property type="component" value="Unassembled WGS sequence"/>
</dbReference>
<evidence type="ECO:0000313" key="3">
    <source>
        <dbReference type="Proteomes" id="UP001280121"/>
    </source>
</evidence>
<proteinExistence type="predicted"/>
<dbReference type="Pfam" id="PF12937">
    <property type="entry name" value="F-box-like"/>
    <property type="match status" value="1"/>
</dbReference>